<dbReference type="GO" id="GO:0005737">
    <property type="term" value="C:cytoplasm"/>
    <property type="evidence" value="ECO:0007669"/>
    <property type="project" value="TreeGrafter"/>
</dbReference>
<dbReference type="RefSeq" id="WP_163495352.1">
    <property type="nucleotide sequence ID" value="NZ_CP048711.1"/>
</dbReference>
<dbReference type="PANTHER" id="PTHR13847">
    <property type="entry name" value="SARCOSINE DEHYDROGENASE-RELATED"/>
    <property type="match status" value="1"/>
</dbReference>
<accession>A0A6C0U8N9</accession>
<dbReference type="InterPro" id="IPR036188">
    <property type="entry name" value="FAD/NAD-bd_sf"/>
</dbReference>
<dbReference type="Gene3D" id="3.50.50.60">
    <property type="entry name" value="FAD/NAD(P)-binding domain"/>
    <property type="match status" value="1"/>
</dbReference>
<proteinExistence type="predicted"/>
<name>A0A6C0U8N9_9GAMM</name>
<keyword evidence="4" id="KW-1185">Reference proteome</keyword>
<evidence type="ECO:0000256" key="1">
    <source>
        <dbReference type="ARBA" id="ARBA00023002"/>
    </source>
</evidence>
<keyword evidence="1" id="KW-0560">Oxidoreductase</keyword>
<reference evidence="3 4" key="1">
    <citation type="submission" date="2020-02" db="EMBL/GenBank/DDBJ databases">
        <title>Genome sequencing for Kineobactrum sp. M2.</title>
        <authorList>
            <person name="Park S.-J."/>
        </authorList>
    </citation>
    <scope>NUCLEOTIDE SEQUENCE [LARGE SCALE GENOMIC DNA]</scope>
    <source>
        <strain evidence="3 4">M2</strain>
    </source>
</reference>
<dbReference type="Proteomes" id="UP000477680">
    <property type="component" value="Chromosome"/>
</dbReference>
<dbReference type="SUPFAM" id="SSF51905">
    <property type="entry name" value="FAD/NAD(P)-binding domain"/>
    <property type="match status" value="1"/>
</dbReference>
<dbReference type="Pfam" id="PF01266">
    <property type="entry name" value="DAO"/>
    <property type="match status" value="1"/>
</dbReference>
<sequence>MQHEAHPDSWYAATARPLLDFPALEGQATADVCIVGGGYTGLSTAIHLRQRGYSVILLEANRVGWGASGRNGGHVGTGQRAGQDQLEKWVGADHARALWQLGLEAVATVCELIERYQIDCELKTGNLHLASKRSHAAEIREHVEHLNSTYAYDRIRYVDGDELATLTSGQGFHGASLDLGARHLHPLNYALGLAQAAAAEGARIHEGSRVTAYHEGDKVRVSTDRGEVRADFLVLACNGYLERLEPRTAGRIMPINNYMLATEPLPESLARQLIRDDTSMSDSLFVINYWKLSGDNRLLFGGGESYSRRFPADIKGFVRKYMLRIYPELADTRIDYGWGGTLAITMNRMPDFGRLSRQLFYAHGYSGHGLATATLAGKLLAEVISGTAERFDVMATVPSHRFPGGTLLRWPALVAGMLFYSVRDRLG</sequence>
<dbReference type="KEGG" id="kim:G3T16_11270"/>
<evidence type="ECO:0000259" key="2">
    <source>
        <dbReference type="Pfam" id="PF01266"/>
    </source>
</evidence>
<dbReference type="InterPro" id="IPR006076">
    <property type="entry name" value="FAD-dep_OxRdtase"/>
</dbReference>
<dbReference type="PANTHER" id="PTHR13847:SF281">
    <property type="entry name" value="FAD DEPENDENT OXIDOREDUCTASE DOMAIN-CONTAINING PROTEIN"/>
    <property type="match status" value="1"/>
</dbReference>
<organism evidence="3 4">
    <name type="scientific">Kineobactrum salinum</name>
    <dbReference type="NCBI Taxonomy" id="2708301"/>
    <lineage>
        <taxon>Bacteria</taxon>
        <taxon>Pseudomonadati</taxon>
        <taxon>Pseudomonadota</taxon>
        <taxon>Gammaproteobacteria</taxon>
        <taxon>Cellvibrionales</taxon>
        <taxon>Halieaceae</taxon>
        <taxon>Kineobactrum</taxon>
    </lineage>
</organism>
<protein>
    <submittedName>
        <fullName evidence="3">FAD-binding oxidoreductase</fullName>
    </submittedName>
</protein>
<evidence type="ECO:0000313" key="4">
    <source>
        <dbReference type="Proteomes" id="UP000477680"/>
    </source>
</evidence>
<evidence type="ECO:0000313" key="3">
    <source>
        <dbReference type="EMBL" id="QIB65914.1"/>
    </source>
</evidence>
<dbReference type="AlphaFoldDB" id="A0A6C0U8N9"/>
<feature type="domain" description="FAD dependent oxidoreductase" evidence="2">
    <location>
        <begin position="31"/>
        <end position="382"/>
    </location>
</feature>
<dbReference type="EMBL" id="CP048711">
    <property type="protein sequence ID" value="QIB65914.1"/>
    <property type="molecule type" value="Genomic_DNA"/>
</dbReference>
<dbReference type="Gene3D" id="3.30.9.10">
    <property type="entry name" value="D-Amino Acid Oxidase, subunit A, domain 2"/>
    <property type="match status" value="1"/>
</dbReference>
<gene>
    <name evidence="3" type="ORF">G3T16_11270</name>
</gene>
<dbReference type="GO" id="GO:0016491">
    <property type="term" value="F:oxidoreductase activity"/>
    <property type="evidence" value="ECO:0007669"/>
    <property type="project" value="UniProtKB-KW"/>
</dbReference>